<dbReference type="InterPro" id="IPR019794">
    <property type="entry name" value="Peroxidases_AS"/>
</dbReference>
<evidence type="ECO:0000256" key="6">
    <source>
        <dbReference type="ARBA" id="ARBA00022837"/>
    </source>
</evidence>
<feature type="disulfide bond" evidence="17">
    <location>
        <begin position="69"/>
        <end position="74"/>
    </location>
</feature>
<sequence length="321" mass="34787">MATCRLTLLYAAAVVFSLYPLPAASRLSPNFYDDACPRALPTIRFVVFAAIAREPRIGASLLRLHFHDCFVNGCDASVLLDDTETFVGEKTAGPNNNSLRGFDVVDEIKTAVNFACLGNMVSCADILAVAARDSVVALGGQEYEVQLGRRDSRTASLDDANKEIPAPFFDLPALVSSFDSHGLSIRDLVVLSAAHTLGFARCTVFRDRLYNETIDPDLARYLQLQCPSTGGGGDIPAPLDRTPATFDTSYFEGLRQNRGLLHSDQQLFAGEGGEAAALVRYYGERVEVFGVDFGDAMIRLGSIAPLTGDDGEIRENCRFVN</sequence>
<dbReference type="InterPro" id="IPR010255">
    <property type="entry name" value="Haem_peroxidase_sf"/>
</dbReference>
<evidence type="ECO:0000256" key="13">
    <source>
        <dbReference type="PIRSR" id="PIRSR600823-1"/>
    </source>
</evidence>
<evidence type="ECO:0000256" key="5">
    <source>
        <dbReference type="ARBA" id="ARBA00022723"/>
    </source>
</evidence>
<dbReference type="InterPro" id="IPR000823">
    <property type="entry name" value="Peroxidase_pln"/>
</dbReference>
<evidence type="ECO:0000313" key="20">
    <source>
        <dbReference type="EMBL" id="KAG0487970.1"/>
    </source>
</evidence>
<keyword evidence="11" id="KW-0873">Pyrrolidone carboxylic acid</keyword>
<dbReference type="Pfam" id="PF00141">
    <property type="entry name" value="peroxidase"/>
    <property type="match status" value="1"/>
</dbReference>
<dbReference type="EMBL" id="JADCNL010000003">
    <property type="protein sequence ID" value="KAG0487970.1"/>
    <property type="molecule type" value="Genomic_DNA"/>
</dbReference>
<comment type="cofactor">
    <cofactor evidence="15 18">
        <name>heme b</name>
        <dbReference type="ChEBI" id="CHEBI:60344"/>
    </cofactor>
    <text evidence="15 18">Binds 1 heme b (iron(II)-protoporphyrin IX) group per subunit.</text>
</comment>
<evidence type="ECO:0000256" key="3">
    <source>
        <dbReference type="ARBA" id="ARBA00022559"/>
    </source>
</evidence>
<dbReference type="PROSITE" id="PS00436">
    <property type="entry name" value="PEROXIDASE_2"/>
    <property type="match status" value="1"/>
</dbReference>
<dbReference type="PANTHER" id="PTHR31388:SF123">
    <property type="entry name" value="PEROXIDASE RIP1"/>
    <property type="match status" value="1"/>
</dbReference>
<feature type="disulfide bond" evidence="17">
    <location>
        <begin position="36"/>
        <end position="116"/>
    </location>
</feature>
<dbReference type="SUPFAM" id="SSF48113">
    <property type="entry name" value="Heme-dependent peroxidases"/>
    <property type="match status" value="1"/>
</dbReference>
<keyword evidence="21" id="KW-1185">Reference proteome</keyword>
<dbReference type="FunFam" id="1.10.420.10:FF:000001">
    <property type="entry name" value="Peroxidase"/>
    <property type="match status" value="1"/>
</dbReference>
<protein>
    <recommendedName>
        <fullName evidence="18">Peroxidase</fullName>
        <ecNumber evidence="18">1.11.1.7</ecNumber>
    </recommendedName>
</protein>
<evidence type="ECO:0000256" key="18">
    <source>
        <dbReference type="RuleBase" id="RU362060"/>
    </source>
</evidence>
<dbReference type="GO" id="GO:0140825">
    <property type="term" value="F:lactoperoxidase activity"/>
    <property type="evidence" value="ECO:0007669"/>
    <property type="project" value="UniProtKB-EC"/>
</dbReference>
<accession>A0A835R995</accession>
<feature type="binding site" evidence="15">
    <location>
        <position position="247"/>
    </location>
    <ligand>
        <name>Ca(2+)</name>
        <dbReference type="ChEBI" id="CHEBI:29108"/>
        <label>2</label>
    </ligand>
</feature>
<keyword evidence="18" id="KW-0964">Secreted</keyword>
<evidence type="ECO:0000256" key="1">
    <source>
        <dbReference type="ARBA" id="ARBA00000189"/>
    </source>
</evidence>
<feature type="domain" description="Plant heme peroxidase family profile" evidence="19">
    <location>
        <begin position="26"/>
        <end position="321"/>
    </location>
</feature>
<keyword evidence="7 18" id="KW-0560">Oxidoreductase</keyword>
<evidence type="ECO:0000256" key="11">
    <source>
        <dbReference type="ARBA" id="ARBA00023283"/>
    </source>
</evidence>
<dbReference type="OrthoDB" id="1938156at2759"/>
<feature type="binding site" evidence="15">
    <location>
        <position position="196"/>
    </location>
    <ligand>
        <name>Ca(2+)</name>
        <dbReference type="ChEBI" id="CHEBI:29108"/>
        <label>2</label>
    </ligand>
</feature>
<name>A0A835R995_VANPL</name>
<keyword evidence="18" id="KW-0732">Signal</keyword>
<dbReference type="InterPro" id="IPR019793">
    <property type="entry name" value="Peroxidases_heam-ligand_BS"/>
</dbReference>
<comment type="catalytic activity">
    <reaction evidence="1 18">
        <text>2 a phenolic donor + H2O2 = 2 a phenolic radical donor + 2 H2O</text>
        <dbReference type="Rhea" id="RHEA:56136"/>
        <dbReference type="ChEBI" id="CHEBI:15377"/>
        <dbReference type="ChEBI" id="CHEBI:16240"/>
        <dbReference type="ChEBI" id="CHEBI:139520"/>
        <dbReference type="ChEBI" id="CHEBI:139521"/>
        <dbReference type="EC" id="1.11.1.7"/>
    </reaction>
</comment>
<feature type="signal peptide" evidence="18">
    <location>
        <begin position="1"/>
        <end position="17"/>
    </location>
</feature>
<dbReference type="CDD" id="cd00693">
    <property type="entry name" value="secretory_peroxidase"/>
    <property type="match status" value="1"/>
</dbReference>
<comment type="similarity">
    <text evidence="2">Belongs to the peroxidase family. Ascorbate peroxidase subfamily.</text>
</comment>
<feature type="site" description="Transition state stabilizer" evidence="16">
    <location>
        <position position="63"/>
    </location>
</feature>
<comment type="cofactor">
    <cofactor evidence="15 18">
        <name>Ca(2+)</name>
        <dbReference type="ChEBI" id="CHEBI:29108"/>
    </cofactor>
    <text evidence="15 18">Binds 2 calcium ions per subunit.</text>
</comment>
<keyword evidence="5 15" id="KW-0479">Metal-binding</keyword>
<dbReference type="GO" id="GO:0046872">
    <property type="term" value="F:metal ion binding"/>
    <property type="evidence" value="ECO:0007669"/>
    <property type="project" value="UniProtKB-UniRule"/>
</dbReference>
<evidence type="ECO:0000256" key="10">
    <source>
        <dbReference type="ARBA" id="ARBA00023180"/>
    </source>
</evidence>
<evidence type="ECO:0000256" key="14">
    <source>
        <dbReference type="PIRSR" id="PIRSR600823-2"/>
    </source>
</evidence>
<reference evidence="20 21" key="1">
    <citation type="journal article" date="2020" name="Nat. Food">
        <title>A phased Vanilla planifolia genome enables genetic improvement of flavour and production.</title>
        <authorList>
            <person name="Hasing T."/>
            <person name="Tang H."/>
            <person name="Brym M."/>
            <person name="Khazi F."/>
            <person name="Huang T."/>
            <person name="Chambers A.H."/>
        </authorList>
    </citation>
    <scope>NUCLEOTIDE SEQUENCE [LARGE SCALE GENOMIC DNA]</scope>
    <source>
        <tissue evidence="20">Leaf</tissue>
    </source>
</reference>
<evidence type="ECO:0000259" key="19">
    <source>
        <dbReference type="PROSITE" id="PS50873"/>
    </source>
</evidence>
<comment type="similarity">
    <text evidence="18">Belongs to the peroxidase family. Classical plant (class III) peroxidase subfamily.</text>
</comment>
<keyword evidence="9 17" id="KW-1015">Disulfide bond</keyword>
<dbReference type="GO" id="GO:0042744">
    <property type="term" value="P:hydrogen peroxide catabolic process"/>
    <property type="evidence" value="ECO:0007669"/>
    <property type="project" value="UniProtKB-KW"/>
</dbReference>
<dbReference type="GO" id="GO:0005576">
    <property type="term" value="C:extracellular region"/>
    <property type="evidence" value="ECO:0007669"/>
    <property type="project" value="UniProtKB-SubCell"/>
</dbReference>
<evidence type="ECO:0000256" key="16">
    <source>
        <dbReference type="PIRSR" id="PIRSR600823-4"/>
    </source>
</evidence>
<dbReference type="FunFam" id="1.10.520.10:FF:000009">
    <property type="entry name" value="Peroxidase"/>
    <property type="match status" value="1"/>
</dbReference>
<feature type="disulfide bond" evidence="17">
    <location>
        <begin position="123"/>
        <end position="317"/>
    </location>
</feature>
<evidence type="ECO:0000256" key="17">
    <source>
        <dbReference type="PIRSR" id="PIRSR600823-5"/>
    </source>
</evidence>
<dbReference type="InterPro" id="IPR002016">
    <property type="entry name" value="Haem_peroxidase"/>
</dbReference>
<feature type="active site" description="Proton acceptor" evidence="13">
    <location>
        <position position="67"/>
    </location>
</feature>
<keyword evidence="6 15" id="KW-0106">Calcium</keyword>
<gene>
    <name evidence="20" type="ORF">HPP92_006781</name>
</gene>
<dbReference type="GO" id="GO:0020037">
    <property type="term" value="F:heme binding"/>
    <property type="evidence" value="ECO:0007669"/>
    <property type="project" value="UniProtKB-UniRule"/>
</dbReference>
<comment type="caution">
    <text evidence="20">The sequence shown here is derived from an EMBL/GenBank/DDBJ whole genome shotgun (WGS) entry which is preliminary data.</text>
</comment>
<feature type="binding site" evidence="15">
    <location>
        <position position="71"/>
    </location>
    <ligand>
        <name>Ca(2+)</name>
        <dbReference type="ChEBI" id="CHEBI:29108"/>
        <label>1</label>
    </ligand>
</feature>
<dbReference type="PROSITE" id="PS00435">
    <property type="entry name" value="PEROXIDASE_1"/>
    <property type="match status" value="1"/>
</dbReference>
<dbReference type="Gene3D" id="1.10.420.10">
    <property type="entry name" value="Peroxidase, domain 2"/>
    <property type="match status" value="1"/>
</dbReference>
<dbReference type="InterPro" id="IPR033905">
    <property type="entry name" value="Secretory_peroxidase"/>
</dbReference>
<keyword evidence="3 18" id="KW-0575">Peroxidase</keyword>
<feature type="disulfide bond" evidence="17">
    <location>
        <begin position="202"/>
        <end position="226"/>
    </location>
</feature>
<dbReference type="PANTHER" id="PTHR31388">
    <property type="entry name" value="PEROXIDASE 72-RELATED"/>
    <property type="match status" value="1"/>
</dbReference>
<dbReference type="GO" id="GO:0006979">
    <property type="term" value="P:response to oxidative stress"/>
    <property type="evidence" value="ECO:0007669"/>
    <property type="project" value="UniProtKB-UniRule"/>
</dbReference>
<feature type="chain" id="PRO_5033093266" description="Peroxidase" evidence="18">
    <location>
        <begin position="18"/>
        <end position="321"/>
    </location>
</feature>
<organism evidence="20 21">
    <name type="scientific">Vanilla planifolia</name>
    <name type="common">Vanilla</name>
    <dbReference type="NCBI Taxonomy" id="51239"/>
    <lineage>
        <taxon>Eukaryota</taxon>
        <taxon>Viridiplantae</taxon>
        <taxon>Streptophyta</taxon>
        <taxon>Embryophyta</taxon>
        <taxon>Tracheophyta</taxon>
        <taxon>Spermatophyta</taxon>
        <taxon>Magnoliopsida</taxon>
        <taxon>Liliopsida</taxon>
        <taxon>Asparagales</taxon>
        <taxon>Orchidaceae</taxon>
        <taxon>Vanilloideae</taxon>
        <taxon>Vanilleae</taxon>
        <taxon>Vanilla</taxon>
    </lineage>
</organism>
<evidence type="ECO:0000256" key="15">
    <source>
        <dbReference type="PIRSR" id="PIRSR600823-3"/>
    </source>
</evidence>
<keyword evidence="12 18" id="KW-0376">Hydrogen peroxide</keyword>
<feature type="binding site" evidence="15">
    <location>
        <position position="77"/>
    </location>
    <ligand>
        <name>Ca(2+)</name>
        <dbReference type="ChEBI" id="CHEBI:29108"/>
        <label>1</label>
    </ligand>
</feature>
<evidence type="ECO:0000256" key="7">
    <source>
        <dbReference type="ARBA" id="ARBA00023002"/>
    </source>
</evidence>
<dbReference type="AlphaFoldDB" id="A0A835R995"/>
<feature type="binding site" evidence="15">
    <location>
        <position position="89"/>
    </location>
    <ligand>
        <name>Ca(2+)</name>
        <dbReference type="ChEBI" id="CHEBI:29108"/>
        <label>1</label>
    </ligand>
</feature>
<evidence type="ECO:0000256" key="8">
    <source>
        <dbReference type="ARBA" id="ARBA00023004"/>
    </source>
</evidence>
<feature type="binding site" evidence="15">
    <location>
        <position position="68"/>
    </location>
    <ligand>
        <name>Ca(2+)</name>
        <dbReference type="ChEBI" id="CHEBI:29108"/>
        <label>1</label>
    </ligand>
</feature>
<evidence type="ECO:0000313" key="21">
    <source>
        <dbReference type="Proteomes" id="UP000636800"/>
    </source>
</evidence>
<dbReference type="PRINTS" id="PR00461">
    <property type="entry name" value="PLPEROXIDASE"/>
</dbReference>
<keyword evidence="8 15" id="KW-0408">Iron</keyword>
<dbReference type="Gene3D" id="1.10.520.10">
    <property type="match status" value="1"/>
</dbReference>
<feature type="binding site" evidence="15">
    <location>
        <position position="242"/>
    </location>
    <ligand>
        <name>Ca(2+)</name>
        <dbReference type="ChEBI" id="CHEBI:29108"/>
        <label>2</label>
    </ligand>
</feature>
<comment type="function">
    <text evidence="18">Removal of H(2)O(2), oxidation of toxic reductants, biosynthesis and degradation of lignin, suberization, auxin catabolism, response to environmental stresses such as wounding, pathogen attack and oxidative stress.</text>
</comment>
<dbReference type="EC" id="1.11.1.7" evidence="18"/>
<keyword evidence="4 18" id="KW-0349">Heme</keyword>
<evidence type="ECO:0000256" key="2">
    <source>
        <dbReference type="ARBA" id="ARBA00006873"/>
    </source>
</evidence>
<evidence type="ECO:0000256" key="4">
    <source>
        <dbReference type="ARBA" id="ARBA00022617"/>
    </source>
</evidence>
<dbReference type="Proteomes" id="UP000636800">
    <property type="component" value="Chromosome 3"/>
</dbReference>
<evidence type="ECO:0000256" key="12">
    <source>
        <dbReference type="ARBA" id="ARBA00023324"/>
    </source>
</evidence>
<dbReference type="PRINTS" id="PR00458">
    <property type="entry name" value="PEROXIDASE"/>
</dbReference>
<feature type="binding site" evidence="15">
    <location>
        <position position="73"/>
    </location>
    <ligand>
        <name>Ca(2+)</name>
        <dbReference type="ChEBI" id="CHEBI:29108"/>
        <label>1</label>
    </ligand>
</feature>
<keyword evidence="10" id="KW-0325">Glycoprotein</keyword>
<comment type="subcellular location">
    <subcellularLocation>
        <location evidence="18">Secreted</location>
    </subcellularLocation>
</comment>
<dbReference type="PROSITE" id="PS50873">
    <property type="entry name" value="PEROXIDASE_4"/>
    <property type="match status" value="1"/>
</dbReference>
<evidence type="ECO:0000256" key="9">
    <source>
        <dbReference type="ARBA" id="ARBA00023157"/>
    </source>
</evidence>
<feature type="binding site" description="axial binding residue" evidence="15">
    <location>
        <position position="195"/>
    </location>
    <ligand>
        <name>heme b</name>
        <dbReference type="ChEBI" id="CHEBI:60344"/>
    </ligand>
    <ligandPart>
        <name>Fe</name>
        <dbReference type="ChEBI" id="CHEBI:18248"/>
    </ligandPart>
</feature>
<feature type="binding site" evidence="14">
    <location>
        <position position="165"/>
    </location>
    <ligand>
        <name>substrate</name>
    </ligand>
</feature>
<proteinExistence type="inferred from homology"/>
<feature type="binding site" evidence="15">
    <location>
        <position position="75"/>
    </location>
    <ligand>
        <name>Ca(2+)</name>
        <dbReference type="ChEBI" id="CHEBI:29108"/>
        <label>1</label>
    </ligand>
</feature>
<feature type="binding site" evidence="15">
    <location>
        <position position="240"/>
    </location>
    <ligand>
        <name>Ca(2+)</name>
        <dbReference type="ChEBI" id="CHEBI:29108"/>
        <label>2</label>
    </ligand>
</feature>